<dbReference type="EMBL" id="MU394280">
    <property type="protein sequence ID" value="KAI6093560.1"/>
    <property type="molecule type" value="Genomic_DNA"/>
</dbReference>
<dbReference type="Proteomes" id="UP001497680">
    <property type="component" value="Unassembled WGS sequence"/>
</dbReference>
<proteinExistence type="predicted"/>
<comment type="caution">
    <text evidence="1">The sequence shown here is derived from an EMBL/GenBank/DDBJ whole genome shotgun (WGS) entry which is preliminary data.</text>
</comment>
<name>A0ACC0DM18_9PEZI</name>
<protein>
    <submittedName>
        <fullName evidence="1">Uncharacterized protein</fullName>
    </submittedName>
</protein>
<sequence>MSARPSSSRGPSSKSSISNFKYDKRVSRDDTFINSRAGPGAGFKPYPFARGQLPTPESSPRSSPRKGSVATVRMPTPDSLNDGRATEIGMALGSPTKPTSSGSRPPQASLRYRQASAPSVISPASRVSTAESFDKPLPRKQSGKWKLFGRFGKKPSDHSHPEPQEQKGTPRSEQTHNIASQPWYDNKVERSHTTNSRGTARHKPLVVRSQTMPYDPESSAQGAMSRSHDGNGKEAFGRIPIALDHKPTASGPLLDVEIPSVTMERYSVMFGSVLQPQRQPSLLARRQATMQKLKTIDDAIEKEEEVKHHHHVPRRATSPQPTTGSPAFALFPPTPPRKPTYTLASTASPRLRSNTSPALLPSPSEASFDQSTTHYRRHPTLEPKTYNHKEHAVRSHKEPAVRPHPKGKLTIATLARAREQQAAAAREYQFSPDSSNLILESPTDDLSSPEFEVVRSEAVRPPASYIQSPKWQMVTPPQQQTPQQTPSTASTSMASSERKPSPSSPASSTHSKPSTTTTSQDDTDVDDLLENSANMNPVELSIARQISVSRQQRKLLKPLQTGASALRPRPSPSRTGTTTPVPKIAMGKNERLAETKSSTPTLITPEESWNSQLAAHRKSERVVLERA</sequence>
<evidence type="ECO:0000313" key="2">
    <source>
        <dbReference type="Proteomes" id="UP001497680"/>
    </source>
</evidence>
<keyword evidence="2" id="KW-1185">Reference proteome</keyword>
<evidence type="ECO:0000313" key="1">
    <source>
        <dbReference type="EMBL" id="KAI6093560.1"/>
    </source>
</evidence>
<reference evidence="1 2" key="1">
    <citation type="journal article" date="2022" name="New Phytol.">
        <title>Ecological generalism drives hyperdiversity of secondary metabolite gene clusters in xylarialean endophytes.</title>
        <authorList>
            <person name="Franco M.E.E."/>
            <person name="Wisecaver J.H."/>
            <person name="Arnold A.E."/>
            <person name="Ju Y.M."/>
            <person name="Slot J.C."/>
            <person name="Ahrendt S."/>
            <person name="Moore L.P."/>
            <person name="Eastman K.E."/>
            <person name="Scott K."/>
            <person name="Konkel Z."/>
            <person name="Mondo S.J."/>
            <person name="Kuo A."/>
            <person name="Hayes R.D."/>
            <person name="Haridas S."/>
            <person name="Andreopoulos B."/>
            <person name="Riley R."/>
            <person name="LaButti K."/>
            <person name="Pangilinan J."/>
            <person name="Lipzen A."/>
            <person name="Amirebrahimi M."/>
            <person name="Yan J."/>
            <person name="Adam C."/>
            <person name="Keymanesh K."/>
            <person name="Ng V."/>
            <person name="Louie K."/>
            <person name="Northen T."/>
            <person name="Drula E."/>
            <person name="Henrissat B."/>
            <person name="Hsieh H.M."/>
            <person name="Youens-Clark K."/>
            <person name="Lutzoni F."/>
            <person name="Miadlikowska J."/>
            <person name="Eastwood D.C."/>
            <person name="Hamelin R.C."/>
            <person name="Grigoriev I.V."/>
            <person name="U'Ren J.M."/>
        </authorList>
    </citation>
    <scope>NUCLEOTIDE SEQUENCE [LARGE SCALE GENOMIC DNA]</scope>
    <source>
        <strain evidence="1 2">ER1909</strain>
    </source>
</reference>
<gene>
    <name evidence="1" type="ORF">F4821DRAFT_274109</name>
</gene>
<organism evidence="1 2">
    <name type="scientific">Hypoxylon rubiginosum</name>
    <dbReference type="NCBI Taxonomy" id="110542"/>
    <lineage>
        <taxon>Eukaryota</taxon>
        <taxon>Fungi</taxon>
        <taxon>Dikarya</taxon>
        <taxon>Ascomycota</taxon>
        <taxon>Pezizomycotina</taxon>
        <taxon>Sordariomycetes</taxon>
        <taxon>Xylariomycetidae</taxon>
        <taxon>Xylariales</taxon>
        <taxon>Hypoxylaceae</taxon>
        <taxon>Hypoxylon</taxon>
    </lineage>
</organism>
<accession>A0ACC0DM18</accession>